<feature type="compositionally biased region" description="Pro residues" evidence="1">
    <location>
        <begin position="1061"/>
        <end position="1071"/>
    </location>
</feature>
<feature type="compositionally biased region" description="Basic and acidic residues" evidence="1">
    <location>
        <begin position="879"/>
        <end position="890"/>
    </location>
</feature>
<proteinExistence type="predicted"/>
<feature type="compositionally biased region" description="Pro residues" evidence="1">
    <location>
        <begin position="341"/>
        <end position="353"/>
    </location>
</feature>
<feature type="region of interest" description="Disordered" evidence="1">
    <location>
        <begin position="1753"/>
        <end position="1934"/>
    </location>
</feature>
<feature type="compositionally biased region" description="Pro residues" evidence="1">
    <location>
        <begin position="1623"/>
        <end position="1634"/>
    </location>
</feature>
<feature type="compositionally biased region" description="Pro residues" evidence="1">
    <location>
        <begin position="1581"/>
        <end position="1594"/>
    </location>
</feature>
<accession>A0A9P6LDW6</accession>
<reference evidence="2" key="2">
    <citation type="submission" date="2020-11" db="EMBL/GenBank/DDBJ databases">
        <title>Whole genome sequencing of Colletotrichum sp.</title>
        <authorList>
            <person name="Li H."/>
        </authorList>
    </citation>
    <scope>NUCLEOTIDE SEQUENCE</scope>
    <source>
        <strain evidence="2">CkLH20</strain>
    </source>
</reference>
<evidence type="ECO:0008006" key="4">
    <source>
        <dbReference type="Google" id="ProtNLM"/>
    </source>
</evidence>
<feature type="region of interest" description="Disordered" evidence="1">
    <location>
        <begin position="1450"/>
        <end position="1712"/>
    </location>
</feature>
<feature type="compositionally biased region" description="Pro residues" evidence="1">
    <location>
        <begin position="1602"/>
        <end position="1615"/>
    </location>
</feature>
<comment type="caution">
    <text evidence="2">The sequence shown here is derived from an EMBL/GenBank/DDBJ whole genome shotgun (WGS) entry which is preliminary data.</text>
</comment>
<dbReference type="GeneID" id="62168641"/>
<feature type="compositionally biased region" description="Basic residues" evidence="1">
    <location>
        <begin position="1643"/>
        <end position="1659"/>
    </location>
</feature>
<feature type="region of interest" description="Disordered" evidence="1">
    <location>
        <begin position="179"/>
        <end position="375"/>
    </location>
</feature>
<reference evidence="2" key="1">
    <citation type="submission" date="2020-03" db="EMBL/GenBank/DDBJ databases">
        <authorList>
            <person name="He L."/>
        </authorList>
    </citation>
    <scope>NUCLEOTIDE SEQUENCE</scope>
    <source>
        <strain evidence="2">CkLH20</strain>
    </source>
</reference>
<feature type="compositionally biased region" description="Pro residues" evidence="1">
    <location>
        <begin position="1562"/>
        <end position="1573"/>
    </location>
</feature>
<keyword evidence="3" id="KW-1185">Reference proteome</keyword>
<protein>
    <recommendedName>
        <fullName evidence="4">C2H2-type domain-containing protein</fullName>
    </recommendedName>
</protein>
<dbReference type="PANTHER" id="PTHR35711:SF1">
    <property type="entry name" value="ECTODERMAL, ISOFORM F"/>
    <property type="match status" value="1"/>
</dbReference>
<organism evidence="2 3">
    <name type="scientific">Colletotrichum karsti</name>
    <dbReference type="NCBI Taxonomy" id="1095194"/>
    <lineage>
        <taxon>Eukaryota</taxon>
        <taxon>Fungi</taxon>
        <taxon>Dikarya</taxon>
        <taxon>Ascomycota</taxon>
        <taxon>Pezizomycotina</taxon>
        <taxon>Sordariomycetes</taxon>
        <taxon>Hypocreomycetidae</taxon>
        <taxon>Glomerellales</taxon>
        <taxon>Glomerellaceae</taxon>
        <taxon>Colletotrichum</taxon>
        <taxon>Colletotrichum boninense species complex</taxon>
    </lineage>
</organism>
<feature type="region of interest" description="Disordered" evidence="1">
    <location>
        <begin position="1055"/>
        <end position="1077"/>
    </location>
</feature>
<dbReference type="EMBL" id="JAATWM020000066">
    <property type="protein sequence ID" value="KAF9869668.1"/>
    <property type="molecule type" value="Genomic_DNA"/>
</dbReference>
<feature type="compositionally biased region" description="Basic and acidic residues" evidence="1">
    <location>
        <begin position="1450"/>
        <end position="1464"/>
    </location>
</feature>
<sequence>MSDTRRSMRPPTDRYSPLIRPTDEAWKTIEDEFKSILSDPTVRIQQILDDHFTDHEKKLFLPATQPRSLRECQEDNTERYHALFQGRFKGHPLSLATKFTMLYFGLPVEPVLSHLFGQGKPTFDVDDWEDLHEAEVCPPLHFLTAHDRRNFGHDNMRGTEAHYSTIPVPASQLSGATDFDLQESDSQGLSLRGGGLDDDDNEDGDHDMPDMEKQPRRQLFSGPGLVSKVFGDKGNGSSSKLPTSNRHTKLFGLSSTNPTSNAPAPGRTNTPSAPQSKLLPIPKSTHGGTFNTSPPKSAAGGIFSTPTPKPAASTQPTASHAGVTAGGQRPNPSSSVGGFVPPRPSGFAPPPAGSNPQSFGGYFPPSSFGPKVQSTYSTSTPSADTFVQLFGFQGRVSFDSGNLSTLQEATRKLLSLKQRDQCDVILAHISRNGGKIERSFETTIRDISKGEVAQYVDEQKSNRDCVWFTHRKGETTPTDFAPTESEFLWNLVKLRHVDSQGQENLSYLGMPNRGKFFHTEAEGERWPTPKPWGINHYMPFLKTAQEVLIGRPKEPGESDCDIRLSNEFSTSRSFARQWFGGLEIDHELWKMMHPRCNGSRPFNVATHPLAEGSVIFHLPGRLATSEMLQMRQCFRREGSDDPYPEARRTLETLIRNAHIPLRPSYYRIWRGTDFFSSTIYPAGSRRPVRWNHLAVNAESQDQQAISKFIQEAVEDPSEACRFFVVQPMDDDEACRIRLGDANSSHEDFNVDTHRMDSFKSKIRRLYEGHPEKTYEPGTDSILIEPVIDERYWNQSQFVLRANASNNELAMIRRLIIATEVRVTVVKDDASDYVAQLEKCEWGPRYGEVTPFRREMGHPTLSQPSEHFVMPPKKQPSPRRTTESRMEPRERTWAQQPGIFDKGVYNPAIPINAPAVEQIMRTGGTRVPMVSKAVLTSTEQRQLQSDLWTMRGMVLDRLSRCPYEGCRYAYRLDQEEEFLKHLEGSHVGDRCPWCSEQLFQHWSWKQKEDHFKTKHEDVFRKVLDMPQPTPSAKRQQLSGQAAVERAQDILSAATIAERVRPPVGPPPKPSPPTKANSKESEYRFCDRCGRDHQTLSGKTERDHHDRCCVPLAEGAGRCTFCETCGDNVWNSLSDRDELAPYDDYPHRCRGTSHAGKPYCVKCGLSLKKLPDDAIDRHREHCGGFFGDVGCFCPYCQKSFVQDGVQKHVEEIRKHITDCTAKKPPNITPFDIYPESYWNGRDQPSDSLFLGEQASNELTNFSRPRGPSRYLSHPLAWHDKPGPHPCQDPPSECTAYGCREPLFGLTPSEVLAHFETKHYGIPLPRCPLCHLSFQRPKEVREEQPELGEYEDRRLQVAHMECHVFQLWDILAEKRAPPPVVQGPFGPGHTLWDPENENALDRRDKRCPYFEKCGAMVGFMSQQQWNSHMEAAHASEDFVGGMRPNREAVMRAADEERRKQRIREGKHPIPGMLIRPPGKPFAGIRPGNGPGQGSTNSAPPAQPGGSRPEPSENPPQEPGSETQAMEGVETSHGHEVPDNNEEEQDNETDGQLEEDLAGGGSQPPKTQPKPTGPVPVPTSTSKPPTKPKPTGPVPVPPSSTTKPPKTQPKPTGPVPVPPSSTTKPPKTQPKPTGPVPVPTTSTTKVPKTKPKKPKKPKSKTAKAAKTAKSDFDPSDDMYCSRCFRKASSKIRNGDPDRKTQINAHSDPNRSCRIPAQEGEVTYDADGMPELPSRAGWIKKPRNFVISTLRKKFLRKHPELEGTFCPTQGSNRGTAYWFQDPNNDEMSDNFGLPFPGDSDDEEEDEAENEDEDEDDGDEDYQDNGEEDDEDDEEAEEEVWEEYEETDEHGVIQRKKRRIWRGPGLPRDPTYQDNGEEDDLSQADPSELVPESDDEGNRSGGKRKRDDSGAAQTGDKTKQRPSKRPKVAEGQNEGEDEEA</sequence>
<feature type="region of interest" description="Disordered" evidence="1">
    <location>
        <begin position="857"/>
        <end position="890"/>
    </location>
</feature>
<feature type="compositionally biased region" description="Polar residues" evidence="1">
    <location>
        <begin position="253"/>
        <end position="275"/>
    </location>
</feature>
<evidence type="ECO:0000313" key="2">
    <source>
        <dbReference type="EMBL" id="KAF9869668.1"/>
    </source>
</evidence>
<evidence type="ECO:0000256" key="1">
    <source>
        <dbReference type="SAM" id="MobiDB-lite"/>
    </source>
</evidence>
<dbReference type="PRINTS" id="PR01217">
    <property type="entry name" value="PRICHEXTENSN"/>
</dbReference>
<feature type="compositionally biased region" description="Polar residues" evidence="1">
    <location>
        <begin position="235"/>
        <end position="245"/>
    </location>
</feature>
<gene>
    <name evidence="2" type="ORF">CkaCkLH20_12855</name>
</gene>
<feature type="compositionally biased region" description="Polar residues" evidence="1">
    <location>
        <begin position="286"/>
        <end position="295"/>
    </location>
</feature>
<dbReference type="PANTHER" id="PTHR35711">
    <property type="entry name" value="EXPRESSED PROTEIN"/>
    <property type="match status" value="1"/>
</dbReference>
<dbReference type="Proteomes" id="UP000781932">
    <property type="component" value="Unassembled WGS sequence"/>
</dbReference>
<name>A0A9P6LDW6_9PEZI</name>
<evidence type="ECO:0000313" key="3">
    <source>
        <dbReference type="Proteomes" id="UP000781932"/>
    </source>
</evidence>
<feature type="compositionally biased region" description="Acidic residues" evidence="1">
    <location>
        <begin position="196"/>
        <end position="205"/>
    </location>
</feature>
<feature type="compositionally biased region" description="Acidic residues" evidence="1">
    <location>
        <begin position="1535"/>
        <end position="1553"/>
    </location>
</feature>
<dbReference type="RefSeq" id="XP_038739129.1">
    <property type="nucleotide sequence ID" value="XM_038895567.1"/>
</dbReference>
<feature type="compositionally biased region" description="Acidic residues" evidence="1">
    <location>
        <begin position="1793"/>
        <end position="1842"/>
    </location>
</feature>
<feature type="compositionally biased region" description="Basic and acidic residues" evidence="1">
    <location>
        <begin position="206"/>
        <end position="215"/>
    </location>
</feature>
<dbReference type="OrthoDB" id="4850289at2759"/>